<feature type="binding site" evidence="6">
    <location>
        <position position="187"/>
    </location>
    <ligand>
        <name>S-adenosyl-L-methionine</name>
        <dbReference type="ChEBI" id="CHEBI:59789"/>
    </ligand>
</feature>
<dbReference type="OrthoDB" id="9785995at2"/>
<evidence type="ECO:0000256" key="5">
    <source>
        <dbReference type="ARBA" id="ARBA00022691"/>
    </source>
</evidence>
<dbReference type="CDD" id="cd02440">
    <property type="entry name" value="AdoMet_MTases"/>
    <property type="match status" value="1"/>
</dbReference>
<organism evidence="7 8">
    <name type="scientific">Thioalkalivibrio versutus</name>
    <dbReference type="NCBI Taxonomy" id="106634"/>
    <lineage>
        <taxon>Bacteria</taxon>
        <taxon>Pseudomonadati</taxon>
        <taxon>Pseudomonadota</taxon>
        <taxon>Gammaproteobacteria</taxon>
        <taxon>Chromatiales</taxon>
        <taxon>Ectothiorhodospiraceae</taxon>
        <taxon>Thioalkalivibrio</taxon>
    </lineage>
</organism>
<comment type="subcellular location">
    <subcellularLocation>
        <location evidence="6">Cytoplasm</location>
    </subcellularLocation>
</comment>
<keyword evidence="7" id="KW-0689">Ribosomal protein</keyword>
<dbReference type="Gene3D" id="3.40.50.150">
    <property type="entry name" value="Vaccinia Virus protein VP39"/>
    <property type="match status" value="1"/>
</dbReference>
<dbReference type="PANTHER" id="PTHR43648">
    <property type="entry name" value="ELECTRON TRANSFER FLAVOPROTEIN BETA SUBUNIT LYSINE METHYLTRANSFERASE"/>
    <property type="match status" value="1"/>
</dbReference>
<keyword evidence="5 6" id="KW-0949">S-adenosyl-L-methionine</keyword>
<dbReference type="PIRSF" id="PIRSF000401">
    <property type="entry name" value="RPL11_MTase"/>
    <property type="match status" value="1"/>
</dbReference>
<evidence type="ECO:0000256" key="3">
    <source>
        <dbReference type="ARBA" id="ARBA00022603"/>
    </source>
</evidence>
<dbReference type="RefSeq" id="WP_019568146.1">
    <property type="nucleotide sequence ID" value="NZ_CP011367.1"/>
</dbReference>
<gene>
    <name evidence="6" type="primary">prmA</name>
    <name evidence="7" type="ORF">TVD_01215</name>
</gene>
<comment type="similarity">
    <text evidence="1 6">Belongs to the methyltransferase superfamily. PrmA family.</text>
</comment>
<dbReference type="Proteomes" id="UP000064201">
    <property type="component" value="Chromosome"/>
</dbReference>
<dbReference type="InterPro" id="IPR004498">
    <property type="entry name" value="Ribosomal_PrmA_MeTrfase"/>
</dbReference>
<dbReference type="SUPFAM" id="SSF53335">
    <property type="entry name" value="S-adenosyl-L-methionine-dependent methyltransferases"/>
    <property type="match status" value="1"/>
</dbReference>
<dbReference type="PANTHER" id="PTHR43648:SF1">
    <property type="entry name" value="ELECTRON TRANSFER FLAVOPROTEIN BETA SUBUNIT LYSINE METHYLTRANSFERASE"/>
    <property type="match status" value="1"/>
</dbReference>
<feature type="binding site" evidence="6">
    <location>
        <position position="144"/>
    </location>
    <ligand>
        <name>S-adenosyl-L-methionine</name>
        <dbReference type="ChEBI" id="CHEBI:59789"/>
    </ligand>
</feature>
<dbReference type="GO" id="GO:0032259">
    <property type="term" value="P:methylation"/>
    <property type="evidence" value="ECO:0007669"/>
    <property type="project" value="UniProtKB-KW"/>
</dbReference>
<dbReference type="InterPro" id="IPR050078">
    <property type="entry name" value="Ribosomal_L11_MeTrfase_PrmA"/>
</dbReference>
<dbReference type="PATRIC" id="fig|106634.4.peg.249"/>
<name>A0A0G3G3G7_9GAMM</name>
<dbReference type="EC" id="2.1.1.-" evidence="6"/>
<keyword evidence="4 6" id="KW-0808">Transferase</keyword>
<comment type="function">
    <text evidence="6">Methylates ribosomal protein L11.</text>
</comment>
<dbReference type="AlphaFoldDB" id="A0A0G3G3G7"/>
<evidence type="ECO:0000313" key="8">
    <source>
        <dbReference type="Proteomes" id="UP000064201"/>
    </source>
</evidence>
<keyword evidence="3 6" id="KW-0489">Methyltransferase</keyword>
<comment type="catalytic activity">
    <reaction evidence="6">
        <text>L-lysyl-[protein] + 3 S-adenosyl-L-methionine = N(6),N(6),N(6)-trimethyl-L-lysyl-[protein] + 3 S-adenosyl-L-homocysteine + 3 H(+)</text>
        <dbReference type="Rhea" id="RHEA:54192"/>
        <dbReference type="Rhea" id="RHEA-COMP:9752"/>
        <dbReference type="Rhea" id="RHEA-COMP:13826"/>
        <dbReference type="ChEBI" id="CHEBI:15378"/>
        <dbReference type="ChEBI" id="CHEBI:29969"/>
        <dbReference type="ChEBI" id="CHEBI:57856"/>
        <dbReference type="ChEBI" id="CHEBI:59789"/>
        <dbReference type="ChEBI" id="CHEBI:61961"/>
    </reaction>
</comment>
<evidence type="ECO:0000256" key="6">
    <source>
        <dbReference type="HAMAP-Rule" id="MF_00735"/>
    </source>
</evidence>
<dbReference type="Pfam" id="PF06325">
    <property type="entry name" value="PrmA"/>
    <property type="match status" value="1"/>
</dbReference>
<dbReference type="GO" id="GO:0016279">
    <property type="term" value="F:protein-lysine N-methyltransferase activity"/>
    <property type="evidence" value="ECO:0007669"/>
    <property type="project" value="TreeGrafter"/>
</dbReference>
<accession>A0A0G3G3G7</accession>
<dbReference type="HAMAP" id="MF_00735">
    <property type="entry name" value="Methyltr_PrmA"/>
    <property type="match status" value="1"/>
</dbReference>
<keyword evidence="2 6" id="KW-0963">Cytoplasm</keyword>
<keyword evidence="8" id="KW-1185">Reference proteome</keyword>
<evidence type="ECO:0000256" key="2">
    <source>
        <dbReference type="ARBA" id="ARBA00022490"/>
    </source>
</evidence>
<dbReference type="GO" id="GO:0005737">
    <property type="term" value="C:cytoplasm"/>
    <property type="evidence" value="ECO:0007669"/>
    <property type="project" value="UniProtKB-SubCell"/>
</dbReference>
<dbReference type="NCBIfam" id="TIGR00406">
    <property type="entry name" value="prmA"/>
    <property type="match status" value="1"/>
</dbReference>
<evidence type="ECO:0000256" key="4">
    <source>
        <dbReference type="ARBA" id="ARBA00022679"/>
    </source>
</evidence>
<dbReference type="InterPro" id="IPR029063">
    <property type="entry name" value="SAM-dependent_MTases_sf"/>
</dbReference>
<feature type="binding site" evidence="6">
    <location>
        <position position="165"/>
    </location>
    <ligand>
        <name>S-adenosyl-L-methionine</name>
        <dbReference type="ChEBI" id="CHEBI:59789"/>
    </ligand>
</feature>
<evidence type="ECO:0000313" key="7">
    <source>
        <dbReference type="EMBL" id="AKJ94072.1"/>
    </source>
</evidence>
<dbReference type="EMBL" id="CP011367">
    <property type="protein sequence ID" value="AKJ94072.1"/>
    <property type="molecule type" value="Genomic_DNA"/>
</dbReference>
<sequence>MSLAELECQISPEQAEPLEDTLFELGAVSVELFDAADEPLFEPPLGTHPLWSTVRLKAVFPDTTQADLAAAALARQAQAPEAIQVQAIEDQDWVRAGLDGLGAIHCGGTLWIVPSWEDEPAIEEGTFVRLDPGLAFGTGNHPTTAMCLAALAQQPPRDQEVLDYGCGSGILAIAALKLGARHALGIDIDEQAVQATRSNADSNAIPPAQLETGLTDHPVPDAAYDLVLANILAKPLIDLAPELARAAKPGARILLAGLLERQADEVIAAYSDTFDIGVEDCREGWALLGGRRR</sequence>
<keyword evidence="7" id="KW-0687">Ribonucleoprotein</keyword>
<feature type="binding site" evidence="6">
    <location>
        <position position="230"/>
    </location>
    <ligand>
        <name>S-adenosyl-L-methionine</name>
        <dbReference type="ChEBI" id="CHEBI:59789"/>
    </ligand>
</feature>
<reference evidence="7 8" key="1">
    <citation type="submission" date="2015-04" db="EMBL/GenBank/DDBJ databases">
        <title>Complete Sequence for the Genome of the Thioalkalivibrio versutus D301.</title>
        <authorList>
            <person name="Mu T."/>
            <person name="Zhou J."/>
            <person name="Xu X."/>
        </authorList>
    </citation>
    <scope>NUCLEOTIDE SEQUENCE [LARGE SCALE GENOMIC DNA]</scope>
    <source>
        <strain evidence="7 8">D301</strain>
    </source>
</reference>
<proteinExistence type="inferred from homology"/>
<dbReference type="KEGG" id="tvr:TVD_01215"/>
<evidence type="ECO:0000256" key="1">
    <source>
        <dbReference type="ARBA" id="ARBA00009741"/>
    </source>
</evidence>
<dbReference type="GO" id="GO:0005840">
    <property type="term" value="C:ribosome"/>
    <property type="evidence" value="ECO:0007669"/>
    <property type="project" value="UniProtKB-KW"/>
</dbReference>
<dbReference type="STRING" id="106634.TVD_01215"/>
<protein>
    <recommendedName>
        <fullName evidence="6">Ribosomal protein L11 methyltransferase</fullName>
        <shortName evidence="6">L11 Mtase</shortName>
        <ecNumber evidence="6">2.1.1.-</ecNumber>
    </recommendedName>
</protein>